<dbReference type="PROSITE" id="PS50181">
    <property type="entry name" value="FBOX"/>
    <property type="match status" value="1"/>
</dbReference>
<dbReference type="Pfam" id="PF24758">
    <property type="entry name" value="LRR_At5g56370"/>
    <property type="match status" value="1"/>
</dbReference>
<evidence type="ECO:0000259" key="1">
    <source>
        <dbReference type="PROSITE" id="PS50181"/>
    </source>
</evidence>
<organism evidence="2 3">
    <name type="scientific">Canna indica</name>
    <name type="common">Indian-shot</name>
    <dbReference type="NCBI Taxonomy" id="4628"/>
    <lineage>
        <taxon>Eukaryota</taxon>
        <taxon>Viridiplantae</taxon>
        <taxon>Streptophyta</taxon>
        <taxon>Embryophyta</taxon>
        <taxon>Tracheophyta</taxon>
        <taxon>Spermatophyta</taxon>
        <taxon>Magnoliopsida</taxon>
        <taxon>Liliopsida</taxon>
        <taxon>Zingiberales</taxon>
        <taxon>Cannaceae</taxon>
        <taxon>Canna</taxon>
    </lineage>
</organism>
<dbReference type="PANTHER" id="PTHR34223">
    <property type="entry name" value="OS11G0201299 PROTEIN"/>
    <property type="match status" value="1"/>
</dbReference>
<proteinExistence type="predicted"/>
<dbReference type="SUPFAM" id="SSF81383">
    <property type="entry name" value="F-box domain"/>
    <property type="match status" value="1"/>
</dbReference>
<dbReference type="PANTHER" id="PTHR34223:SF51">
    <property type="entry name" value="OS06G0556300 PROTEIN"/>
    <property type="match status" value="1"/>
</dbReference>
<dbReference type="InterPro" id="IPR053197">
    <property type="entry name" value="F-box_SCFL_complex_component"/>
</dbReference>
<dbReference type="SUPFAM" id="SSF52047">
    <property type="entry name" value="RNI-like"/>
    <property type="match status" value="1"/>
</dbReference>
<dbReference type="Proteomes" id="UP001327560">
    <property type="component" value="Chromosome 2"/>
</dbReference>
<dbReference type="EMBL" id="CP136891">
    <property type="protein sequence ID" value="WOK96555.1"/>
    <property type="molecule type" value="Genomic_DNA"/>
</dbReference>
<gene>
    <name evidence="2" type="ORF">Cni_G05262</name>
</gene>
<feature type="domain" description="F-box" evidence="1">
    <location>
        <begin position="22"/>
        <end position="69"/>
    </location>
</feature>
<dbReference type="Gene3D" id="1.20.1280.50">
    <property type="match status" value="1"/>
</dbReference>
<reference evidence="2 3" key="1">
    <citation type="submission" date="2023-10" db="EMBL/GenBank/DDBJ databases">
        <title>Chromosome-scale genome assembly provides insights into flower coloration mechanisms of Canna indica.</title>
        <authorList>
            <person name="Li C."/>
        </authorList>
    </citation>
    <scope>NUCLEOTIDE SEQUENCE [LARGE SCALE GENOMIC DNA]</scope>
    <source>
        <tissue evidence="2">Flower</tissue>
    </source>
</reference>
<keyword evidence="3" id="KW-1185">Reference proteome</keyword>
<dbReference type="InterPro" id="IPR053781">
    <property type="entry name" value="F-box_AtFBL13-like"/>
</dbReference>
<dbReference type="InterPro" id="IPR006566">
    <property type="entry name" value="FBD"/>
</dbReference>
<dbReference type="InterPro" id="IPR001810">
    <property type="entry name" value="F-box_dom"/>
</dbReference>
<sequence>MTRRNRRVVKMKQIKRGSMENADRISNLPDVIIHEIFSFLDAKDVVKTSVLAKRWRYLWTTTPNIYLDDDLFPSNEEDSPFVLFVDTLHRLYNAPKISTYVLVIRQPCNSMFTEGWVNFAIEHNVDILHVDVANFCWPIEMPSCNSVRDIILELGGGDLLLPSPARFAMLESLSLTNVRLTAALHLNSDHCPILKNLNLDNCSGLMHLTVDCPKLVHLRVTNCYQLDQLVVCGPKLQTFALVESFREGSSTSLANISAPILQELTWADYFFDKCSLGMFECLRLASVCLVLGYNEETKGPYFKNALKFFQQLTSAETLTVQLSCFTGLSANLELLEVLPTSIHNIHKLSLLVGHDDEYSLRGISCVLPCLSNLQTLSIHTVTNPPEEQPSARFLNADHTGALNNLKEVDYCGFSGEPYEMDFAKNLLENAVILRKMIVVLAGELLDCQKKKTRVVQKLLNFKTASSDATICFQDHCS</sequence>
<evidence type="ECO:0000313" key="2">
    <source>
        <dbReference type="EMBL" id="WOK96555.1"/>
    </source>
</evidence>
<name>A0AAQ3Q328_9LILI</name>
<dbReference type="InterPro" id="IPR032675">
    <property type="entry name" value="LRR_dom_sf"/>
</dbReference>
<dbReference type="CDD" id="cd22160">
    <property type="entry name" value="F-box_AtFBL13-like"/>
    <property type="match status" value="1"/>
</dbReference>
<evidence type="ECO:0000313" key="3">
    <source>
        <dbReference type="Proteomes" id="UP001327560"/>
    </source>
</evidence>
<dbReference type="Pfam" id="PF08387">
    <property type="entry name" value="FBD"/>
    <property type="match status" value="1"/>
</dbReference>
<accession>A0AAQ3Q328</accession>
<dbReference type="InterPro" id="IPR036047">
    <property type="entry name" value="F-box-like_dom_sf"/>
</dbReference>
<dbReference type="InterPro" id="IPR055411">
    <property type="entry name" value="LRR_FXL15/At3g58940/PEG3-like"/>
</dbReference>
<dbReference type="SMART" id="SM00256">
    <property type="entry name" value="FBOX"/>
    <property type="match status" value="1"/>
</dbReference>
<dbReference type="Pfam" id="PF00646">
    <property type="entry name" value="F-box"/>
    <property type="match status" value="1"/>
</dbReference>
<dbReference type="Gene3D" id="3.80.10.10">
    <property type="entry name" value="Ribonuclease Inhibitor"/>
    <property type="match status" value="1"/>
</dbReference>
<dbReference type="AlphaFoldDB" id="A0AAQ3Q328"/>
<protein>
    <submittedName>
        <fullName evidence="2">F-box/FBD/LRR-repeat protein isoform X3</fullName>
    </submittedName>
</protein>